<protein>
    <submittedName>
        <fullName evidence="2">Uncharacterized protein</fullName>
    </submittedName>
</protein>
<sequence length="108" mass="11313">MAPETLTGQALATGSNAQSVIQLTGSAFADGLHELCRAPVQSAAPTPPAGQSIPQTLVITLLLLAVFGAFLTLHRSHGGSFPERLSAMFFFWLPLDVATPPPRPIPLP</sequence>
<dbReference type="KEGG" id="cap:CLDAP_22890"/>
<evidence type="ECO:0000313" key="2">
    <source>
        <dbReference type="EMBL" id="BAM00329.1"/>
    </source>
</evidence>
<reference evidence="2 3" key="1">
    <citation type="submission" date="2012-02" db="EMBL/GenBank/DDBJ databases">
        <title>Complete genome sequence of Caldilinea aerophila DSM 14535 (= NBRC 102666).</title>
        <authorList>
            <person name="Oguchi A."/>
            <person name="Hosoyama A."/>
            <person name="Sekine M."/>
            <person name="Fukai R."/>
            <person name="Kato Y."/>
            <person name="Nakamura S."/>
            <person name="Hanada S."/>
            <person name="Yamazaki S."/>
            <person name="Fujita N."/>
        </authorList>
    </citation>
    <scope>NUCLEOTIDE SEQUENCE [LARGE SCALE GENOMIC DNA]</scope>
    <source>
        <strain evidence="3">DSM 14535 / JCM 11387 / NBRC 104270 / STL-6-O1</strain>
    </source>
</reference>
<dbReference type="EMBL" id="AP012337">
    <property type="protein sequence ID" value="BAM00329.1"/>
    <property type="molecule type" value="Genomic_DNA"/>
</dbReference>
<evidence type="ECO:0000313" key="3">
    <source>
        <dbReference type="Proteomes" id="UP000007880"/>
    </source>
</evidence>
<name>I0I4Z1_CALAS</name>
<accession>I0I4Z1</accession>
<organism evidence="2 3">
    <name type="scientific">Caldilinea aerophila (strain DSM 14535 / JCM 11387 / NBRC 104270 / STL-6-O1)</name>
    <dbReference type="NCBI Taxonomy" id="926550"/>
    <lineage>
        <taxon>Bacteria</taxon>
        <taxon>Bacillati</taxon>
        <taxon>Chloroflexota</taxon>
        <taxon>Caldilineae</taxon>
        <taxon>Caldilineales</taxon>
        <taxon>Caldilineaceae</taxon>
        <taxon>Caldilinea</taxon>
    </lineage>
</organism>
<dbReference type="Proteomes" id="UP000007880">
    <property type="component" value="Chromosome"/>
</dbReference>
<feature type="transmembrane region" description="Helical" evidence="1">
    <location>
        <begin position="53"/>
        <end position="73"/>
    </location>
</feature>
<proteinExistence type="predicted"/>
<dbReference type="AlphaFoldDB" id="I0I4Z1"/>
<keyword evidence="3" id="KW-1185">Reference proteome</keyword>
<dbReference type="HOGENOM" id="CLU_2192144_0_0_0"/>
<gene>
    <name evidence="2" type="ordered locus">CLDAP_22890</name>
</gene>
<evidence type="ECO:0000256" key="1">
    <source>
        <dbReference type="SAM" id="Phobius"/>
    </source>
</evidence>
<keyword evidence="1" id="KW-0812">Transmembrane</keyword>
<keyword evidence="1" id="KW-1133">Transmembrane helix</keyword>
<keyword evidence="1" id="KW-0472">Membrane</keyword>